<reference evidence="2" key="1">
    <citation type="journal article" date="2023" name="G3 (Bethesda)">
        <title>Genome assembly and association tests identify interacting loci associated with vigor, precocity, and sex in interspecific pistachio rootstocks.</title>
        <authorList>
            <person name="Palmer W."/>
            <person name="Jacygrad E."/>
            <person name="Sagayaradj S."/>
            <person name="Cavanaugh K."/>
            <person name="Han R."/>
            <person name="Bertier L."/>
            <person name="Beede B."/>
            <person name="Kafkas S."/>
            <person name="Golino D."/>
            <person name="Preece J."/>
            <person name="Michelmore R."/>
        </authorList>
    </citation>
    <scope>NUCLEOTIDE SEQUENCE [LARGE SCALE GENOMIC DNA]</scope>
</reference>
<dbReference type="EMBL" id="CM047748">
    <property type="protein sequence ID" value="KAJ0013503.1"/>
    <property type="molecule type" value="Genomic_DNA"/>
</dbReference>
<comment type="caution">
    <text evidence="1">The sequence shown here is derived from an EMBL/GenBank/DDBJ whole genome shotgun (WGS) entry which is preliminary data.</text>
</comment>
<proteinExistence type="predicted"/>
<accession>A0ACC0XB43</accession>
<gene>
    <name evidence="1" type="ORF">Pint_19942</name>
</gene>
<dbReference type="Proteomes" id="UP001163603">
    <property type="component" value="Chromosome 13"/>
</dbReference>
<keyword evidence="2" id="KW-1185">Reference proteome</keyword>
<organism evidence="1 2">
    <name type="scientific">Pistacia integerrima</name>
    <dbReference type="NCBI Taxonomy" id="434235"/>
    <lineage>
        <taxon>Eukaryota</taxon>
        <taxon>Viridiplantae</taxon>
        <taxon>Streptophyta</taxon>
        <taxon>Embryophyta</taxon>
        <taxon>Tracheophyta</taxon>
        <taxon>Spermatophyta</taxon>
        <taxon>Magnoliopsida</taxon>
        <taxon>eudicotyledons</taxon>
        <taxon>Gunneridae</taxon>
        <taxon>Pentapetalae</taxon>
        <taxon>rosids</taxon>
        <taxon>malvids</taxon>
        <taxon>Sapindales</taxon>
        <taxon>Anacardiaceae</taxon>
        <taxon>Pistacia</taxon>
    </lineage>
</organism>
<name>A0ACC0XB43_9ROSI</name>
<protein>
    <submittedName>
        <fullName evidence="1">Uncharacterized protein</fullName>
    </submittedName>
</protein>
<evidence type="ECO:0000313" key="1">
    <source>
        <dbReference type="EMBL" id="KAJ0013503.1"/>
    </source>
</evidence>
<sequence length="116" mass="12459">MKTSYKPILTSPKSKIVFKWVTHQSSPAESGIMEDLGLSVAAYSVFGSIMTVGGMIGAILSGRIADILGRRVAMLFSDIFCTFGWFAIAFGKDVLWLDLGRLSIGFGIGLISYVAS</sequence>
<evidence type="ECO:0000313" key="2">
    <source>
        <dbReference type="Proteomes" id="UP001163603"/>
    </source>
</evidence>